<evidence type="ECO:0000313" key="2">
    <source>
        <dbReference type="Proteomes" id="UP000002881"/>
    </source>
</evidence>
<dbReference type="PRINTS" id="PR00778">
    <property type="entry name" value="HTHARSR"/>
</dbReference>
<organism evidence="1 2">
    <name type="scientific">Mesotoga prima MesG1.Ag.4.2</name>
    <dbReference type="NCBI Taxonomy" id="660470"/>
    <lineage>
        <taxon>Bacteria</taxon>
        <taxon>Thermotogati</taxon>
        <taxon>Thermotogota</taxon>
        <taxon>Thermotogae</taxon>
        <taxon>Kosmotogales</taxon>
        <taxon>Kosmotogaceae</taxon>
        <taxon>Mesotoga</taxon>
    </lineage>
</organism>
<evidence type="ECO:0000313" key="1">
    <source>
        <dbReference type="EMBL" id="AFK07526.1"/>
    </source>
</evidence>
<accession>I2F6H3</accession>
<dbReference type="eggNOG" id="COG0640">
    <property type="taxonomic scope" value="Bacteria"/>
</dbReference>
<dbReference type="GO" id="GO:0003700">
    <property type="term" value="F:DNA-binding transcription factor activity"/>
    <property type="evidence" value="ECO:0007669"/>
    <property type="project" value="InterPro"/>
</dbReference>
<dbReference type="Proteomes" id="UP000002881">
    <property type="component" value="Chromosome"/>
</dbReference>
<dbReference type="KEGG" id="mpg:Theba_1876"/>
<gene>
    <name evidence="1" type="ORF">Theba_1876</name>
</gene>
<dbReference type="Gene3D" id="1.10.10.10">
    <property type="entry name" value="Winged helix-like DNA-binding domain superfamily/Winged helix DNA-binding domain"/>
    <property type="match status" value="1"/>
</dbReference>
<dbReference type="InterPro" id="IPR001845">
    <property type="entry name" value="HTH_ArsR_DNA-bd_dom"/>
</dbReference>
<dbReference type="SUPFAM" id="SSF46785">
    <property type="entry name" value="Winged helix' DNA-binding domain"/>
    <property type="match status" value="1"/>
</dbReference>
<dbReference type="RefSeq" id="WP_006488286.1">
    <property type="nucleotide sequence ID" value="NC_017934.1"/>
</dbReference>
<dbReference type="InterPro" id="IPR036388">
    <property type="entry name" value="WH-like_DNA-bd_sf"/>
</dbReference>
<dbReference type="AlphaFoldDB" id="I2F6H3"/>
<name>I2F6H3_9BACT</name>
<keyword evidence="2" id="KW-1185">Reference proteome</keyword>
<dbReference type="HOGENOM" id="CLU_780343_0_0_0"/>
<dbReference type="InterPro" id="IPR036390">
    <property type="entry name" value="WH_DNA-bd_sf"/>
</dbReference>
<protein>
    <submittedName>
        <fullName evidence="1">Bacterial regulatory protein, arsR family</fullName>
    </submittedName>
</protein>
<dbReference type="EMBL" id="CP003532">
    <property type="protein sequence ID" value="AFK07526.1"/>
    <property type="molecule type" value="Genomic_DNA"/>
</dbReference>
<dbReference type="Pfam" id="PF12840">
    <property type="entry name" value="HTH_20"/>
    <property type="match status" value="1"/>
</dbReference>
<sequence length="355" mass="40888">MEIITGYFEIYDLTMAIQFSLNTGPVEKVLKTLGVDYEPSSQLLEFRETLLKDEEWSTRMYITFMNELGVMAPILFPIRQKLQDGMQVTIEESLNVTEEGIELIRDRFIQVFADRRLKISHDELNRMISEEPQKVSKAIEAIGGVSPDTVWFVHQLLFFPKTAMDFLSSKTMKILNYYEGSGLRDLNTRLVKGYIESSSSQKIKDAFSNYLDYYDIVLDETKPVYITLQNSVPHTNSGLMTYPTFHLLIMGLEEVTEDFSGRIPQEVRLRSLLKVLSDETRFKILKRLSKEPALQKDLVEFTGLAKSTISYHMGLLFKSSLIDVDPFSSIICVRKETVRRAAADIRNLLNLRDMK</sequence>
<dbReference type="InterPro" id="IPR011991">
    <property type="entry name" value="ArsR-like_HTH"/>
</dbReference>
<proteinExistence type="predicted"/>
<reference evidence="1 2" key="1">
    <citation type="journal article" date="2012" name="Genome Biol. Evol.">
        <title>Genome Sequence of the Mesophilic Thermotogales Bacterium Mesotoga prima MesG1.Ag.4.2 Reveals the Largest Thermotogales Genome To Date.</title>
        <authorList>
            <person name="Zhaxybayeva O."/>
            <person name="Swithers K.S."/>
            <person name="Foght J."/>
            <person name="Green A.G."/>
            <person name="Bruce D."/>
            <person name="Detter C."/>
            <person name="Han S."/>
            <person name="Teshima H."/>
            <person name="Han J."/>
            <person name="Woyke T."/>
            <person name="Pitluck S."/>
            <person name="Nolan M."/>
            <person name="Ivanova N."/>
            <person name="Pati A."/>
            <person name="Land M.L."/>
            <person name="Dlutek M."/>
            <person name="Doolittle W.F."/>
            <person name="Noll K.M."/>
            <person name="Nesbo C.L."/>
        </authorList>
    </citation>
    <scope>NUCLEOTIDE SEQUENCE [LARGE SCALE GENOMIC DNA]</scope>
    <source>
        <strain evidence="2">mesG1.Ag.4.2</strain>
    </source>
</reference>
<dbReference type="GeneID" id="87107639"/>
<dbReference type="CDD" id="cd00090">
    <property type="entry name" value="HTH_ARSR"/>
    <property type="match status" value="1"/>
</dbReference>
<dbReference type="STRING" id="660470.Theba_1876"/>